<feature type="compositionally biased region" description="Basic and acidic residues" evidence="3">
    <location>
        <begin position="77"/>
        <end position="86"/>
    </location>
</feature>
<name>A0A1Y1WAV1_9FUNG</name>
<proteinExistence type="predicted"/>
<accession>A0A1Y1WAV1</accession>
<gene>
    <name evidence="5" type="ORF">DL89DRAFT_137594</name>
</gene>
<dbReference type="InterPro" id="IPR039896">
    <property type="entry name" value="Red-like"/>
</dbReference>
<feature type="compositionally biased region" description="Polar residues" evidence="3">
    <location>
        <begin position="457"/>
        <end position="466"/>
    </location>
</feature>
<comment type="subcellular location">
    <subcellularLocation>
        <location evidence="1">Nucleus</location>
    </subcellularLocation>
</comment>
<dbReference type="RefSeq" id="XP_040744249.1">
    <property type="nucleotide sequence ID" value="XM_040883397.1"/>
</dbReference>
<dbReference type="STRING" id="61395.A0A1Y1WAV1"/>
<dbReference type="PANTHER" id="PTHR12765">
    <property type="entry name" value="RED PROTEIN IK FACTOR CYTOKINE IK"/>
    <property type="match status" value="1"/>
</dbReference>
<dbReference type="InterPro" id="IPR012916">
    <property type="entry name" value="RED_N"/>
</dbReference>
<dbReference type="Pfam" id="PF07808">
    <property type="entry name" value="RED_N"/>
    <property type="match status" value="1"/>
</dbReference>
<dbReference type="GO" id="GO:0005634">
    <property type="term" value="C:nucleus"/>
    <property type="evidence" value="ECO:0007669"/>
    <property type="project" value="UniProtKB-SubCell"/>
</dbReference>
<dbReference type="AlphaFoldDB" id="A0A1Y1WAV1"/>
<evidence type="ECO:0000259" key="4">
    <source>
        <dbReference type="Pfam" id="PF07808"/>
    </source>
</evidence>
<feature type="compositionally biased region" description="Basic residues" evidence="3">
    <location>
        <begin position="61"/>
        <end position="70"/>
    </location>
</feature>
<comment type="caution">
    <text evidence="5">The sequence shown here is derived from an EMBL/GenBank/DDBJ whole genome shotgun (WGS) entry which is preliminary data.</text>
</comment>
<feature type="region of interest" description="Disordered" evidence="3">
    <location>
        <begin position="276"/>
        <end position="503"/>
    </location>
</feature>
<evidence type="ECO:0000256" key="3">
    <source>
        <dbReference type="SAM" id="MobiDB-lite"/>
    </source>
</evidence>
<evidence type="ECO:0000313" key="6">
    <source>
        <dbReference type="Proteomes" id="UP000193922"/>
    </source>
</evidence>
<feature type="compositionally biased region" description="Acidic residues" evidence="3">
    <location>
        <begin position="425"/>
        <end position="437"/>
    </location>
</feature>
<evidence type="ECO:0000256" key="1">
    <source>
        <dbReference type="ARBA" id="ARBA00004123"/>
    </source>
</evidence>
<dbReference type="OrthoDB" id="3366823at2759"/>
<keyword evidence="6" id="KW-1185">Reference proteome</keyword>
<evidence type="ECO:0000256" key="2">
    <source>
        <dbReference type="ARBA" id="ARBA00023242"/>
    </source>
</evidence>
<dbReference type="Proteomes" id="UP000193922">
    <property type="component" value="Unassembled WGS sequence"/>
</dbReference>
<evidence type="ECO:0000313" key="5">
    <source>
        <dbReference type="EMBL" id="ORX70670.1"/>
    </source>
</evidence>
<protein>
    <recommendedName>
        <fullName evidence="4">RED-like N-terminal domain-containing protein</fullName>
    </recommendedName>
</protein>
<sequence length="503" mass="54006">MGDGSDDTAGLSQADFRRMLATPSTTAGDKSANAKRSALGAGVLFRPPRVKNSAREEDKNRSKHGVKQHLKQQQSQYRDRAAERRQGVSSEYEEGERMLQQLRDSTTEADSRQREYEQSKYLGGDIEHTHLVKGLDFLLLEKERARGGGEELDDELERLQTEGAHADSTCAAASEGFDAATATTPLGQRMMATLKRIHDAREEACRSIEDGFRADLNELFLPGRMYFEFASATPTTRIRNQDEVRMRSSTGMADLADPGGDADVLRKVVASIAETWGKRSQPKSQEALPGDCRESSGEALQQTAATGNPAPPGTDSDDEDIFADAGTDYEVTVARGSPGDDIAPGPALPPDEGEPVVGPYPNSDGGMEDGVVGPYPGSDSEMEDSAVGPYPGSDSEMDDNAVGSYPAGSSGGDQGAVGPYPGVDWDPDGSSGEESDAELFSQARSRFHQETRDLLDQASSSGPDRSSQTKRKAGKSESASQDWKRTRRVMKSKHSVGIGSGKQ</sequence>
<feature type="domain" description="RED-like N-terminal" evidence="4">
    <location>
        <begin position="60"/>
        <end position="249"/>
    </location>
</feature>
<feature type="compositionally biased region" description="Basic and acidic residues" evidence="3">
    <location>
        <begin position="105"/>
        <end position="116"/>
    </location>
</feature>
<feature type="compositionally biased region" description="Basic residues" evidence="3">
    <location>
        <begin position="485"/>
        <end position="494"/>
    </location>
</feature>
<dbReference type="EMBL" id="MCFD01000005">
    <property type="protein sequence ID" value="ORX70670.1"/>
    <property type="molecule type" value="Genomic_DNA"/>
</dbReference>
<organism evidence="5 6">
    <name type="scientific">Linderina pennispora</name>
    <dbReference type="NCBI Taxonomy" id="61395"/>
    <lineage>
        <taxon>Eukaryota</taxon>
        <taxon>Fungi</taxon>
        <taxon>Fungi incertae sedis</taxon>
        <taxon>Zoopagomycota</taxon>
        <taxon>Kickxellomycotina</taxon>
        <taxon>Kickxellomycetes</taxon>
        <taxon>Kickxellales</taxon>
        <taxon>Kickxellaceae</taxon>
        <taxon>Linderina</taxon>
    </lineage>
</organism>
<keyword evidence="2" id="KW-0539">Nucleus</keyword>
<feature type="region of interest" description="Disordered" evidence="3">
    <location>
        <begin position="1"/>
        <end position="116"/>
    </location>
</feature>
<dbReference type="GeneID" id="63800045"/>
<reference evidence="5 6" key="1">
    <citation type="submission" date="2016-07" db="EMBL/GenBank/DDBJ databases">
        <title>Pervasive Adenine N6-methylation of Active Genes in Fungi.</title>
        <authorList>
            <consortium name="DOE Joint Genome Institute"/>
            <person name="Mondo S.J."/>
            <person name="Dannebaum R.O."/>
            <person name="Kuo R.C."/>
            <person name="Labutti K."/>
            <person name="Haridas S."/>
            <person name="Kuo A."/>
            <person name="Salamov A."/>
            <person name="Ahrendt S.R."/>
            <person name="Lipzen A."/>
            <person name="Sullivan W."/>
            <person name="Andreopoulos W.B."/>
            <person name="Clum A."/>
            <person name="Lindquist E."/>
            <person name="Daum C."/>
            <person name="Ramamoorthy G.K."/>
            <person name="Gryganskyi A."/>
            <person name="Culley D."/>
            <person name="Magnuson J.K."/>
            <person name="James T.Y."/>
            <person name="O'Malley M.A."/>
            <person name="Stajich J.E."/>
            <person name="Spatafora J.W."/>
            <person name="Visel A."/>
            <person name="Grigoriev I.V."/>
        </authorList>
    </citation>
    <scope>NUCLEOTIDE SEQUENCE [LARGE SCALE GENOMIC DNA]</scope>
    <source>
        <strain evidence="5 6">ATCC 12442</strain>
    </source>
</reference>